<dbReference type="Ensembl" id="ENSCCET00000002581.1">
    <property type="protein sequence ID" value="ENSCCEP00000001515.1"/>
    <property type="gene ID" value="ENSCCEG00000001743.1"/>
</dbReference>
<feature type="domain" description="C2H2-type" evidence="13">
    <location>
        <begin position="205"/>
        <end position="232"/>
    </location>
</feature>
<dbReference type="FunFam" id="3.30.160.60:FF:001997">
    <property type="entry name" value="Uncharacterized protein"/>
    <property type="match status" value="1"/>
</dbReference>
<dbReference type="GO" id="GO:0008270">
    <property type="term" value="F:zinc ion binding"/>
    <property type="evidence" value="ECO:0007669"/>
    <property type="project" value="UniProtKB-KW"/>
</dbReference>
<evidence type="ECO:0000256" key="12">
    <source>
        <dbReference type="SAM" id="MobiDB-lite"/>
    </source>
</evidence>
<evidence type="ECO:0000256" key="10">
    <source>
        <dbReference type="ARBA" id="ARBA00023242"/>
    </source>
</evidence>
<evidence type="ECO:0000313" key="15">
    <source>
        <dbReference type="Proteomes" id="UP000694410"/>
    </source>
</evidence>
<feature type="region of interest" description="Disordered" evidence="12">
    <location>
        <begin position="73"/>
        <end position="99"/>
    </location>
</feature>
<keyword evidence="9" id="KW-0804">Transcription</keyword>
<dbReference type="FunFam" id="3.30.160.60:FF:002343">
    <property type="entry name" value="Zinc finger protein 33A"/>
    <property type="match status" value="1"/>
</dbReference>
<dbReference type="PANTHER" id="PTHR23234:SF8">
    <property type="entry name" value="C2H2-TYPE DOMAIN-CONTAINING PROTEIN"/>
    <property type="match status" value="1"/>
</dbReference>
<dbReference type="FunFam" id="3.30.160.60:FF:001343">
    <property type="entry name" value="Zinc finger protein 568"/>
    <property type="match status" value="1"/>
</dbReference>
<dbReference type="GO" id="GO:0005694">
    <property type="term" value="C:chromosome"/>
    <property type="evidence" value="ECO:0007669"/>
    <property type="project" value="UniProtKB-ARBA"/>
</dbReference>
<evidence type="ECO:0000256" key="3">
    <source>
        <dbReference type="ARBA" id="ARBA00022723"/>
    </source>
</evidence>
<dbReference type="SMART" id="SM00355">
    <property type="entry name" value="ZnF_C2H2"/>
    <property type="match status" value="6"/>
</dbReference>
<name>A0A8C0TZ52_CYACU</name>
<dbReference type="FunFam" id="3.30.160.60:FF:000058">
    <property type="entry name" value="Zinc finger protein 2 homolog"/>
    <property type="match status" value="1"/>
</dbReference>
<dbReference type="PROSITE" id="PS00028">
    <property type="entry name" value="ZINC_FINGER_C2H2_1"/>
    <property type="match status" value="4"/>
</dbReference>
<dbReference type="Gene3D" id="3.30.160.60">
    <property type="entry name" value="Classic Zinc Finger"/>
    <property type="match status" value="7"/>
</dbReference>
<keyword evidence="15" id="KW-1185">Reference proteome</keyword>
<comment type="similarity">
    <text evidence="2">Belongs to the krueppel C2H2-type zinc-finger protein family.</text>
</comment>
<keyword evidence="10" id="KW-0539">Nucleus</keyword>
<evidence type="ECO:0000256" key="1">
    <source>
        <dbReference type="ARBA" id="ARBA00004123"/>
    </source>
</evidence>
<dbReference type="InterPro" id="IPR036236">
    <property type="entry name" value="Znf_C2H2_sf"/>
</dbReference>
<gene>
    <name evidence="14" type="primary">LOC111922046</name>
</gene>
<dbReference type="FunFam" id="3.30.160.60:FF:000238">
    <property type="entry name" value="Zinc finger protein 485"/>
    <property type="match status" value="1"/>
</dbReference>
<feature type="domain" description="C2H2-type" evidence="13">
    <location>
        <begin position="149"/>
        <end position="176"/>
    </location>
</feature>
<comment type="subcellular location">
    <subcellularLocation>
        <location evidence="1">Nucleus</location>
    </subcellularLocation>
</comment>
<keyword evidence="5 11" id="KW-0863">Zinc-finger</keyword>
<proteinExistence type="inferred from homology"/>
<evidence type="ECO:0000256" key="6">
    <source>
        <dbReference type="ARBA" id="ARBA00022833"/>
    </source>
</evidence>
<dbReference type="FunFam" id="3.30.160.60:FF:001732">
    <property type="entry name" value="Zgc:162936"/>
    <property type="match status" value="1"/>
</dbReference>
<reference evidence="14" key="2">
    <citation type="submission" date="2025-09" db="UniProtKB">
        <authorList>
            <consortium name="Ensembl"/>
        </authorList>
    </citation>
    <scope>IDENTIFICATION</scope>
</reference>
<sequence length="348" mass="39118">ASAGAGRCTIFPGLNLGFLISFDVWRMLVLNLGVLEHLGQGGTPSPKCSPLVFSSKPGFFIPKQWLDGGGGKALEKPHEKGLQTQPRELRGGKIPPMPGTWPEIQPELRAGGEAPGGEKPCNCLECGKGFRYRCELIQDQVIHTGEKPYKCGECGMSFSYISYLREHQRIHTGEKPYECGKCGKCFSKRSNLRAHQVIHTGERPYTCLECGKSFGWSSDLRKHQLIHTGERPYEYPECGKRFQRSSTVIRHERIHTDERPFRCPDCGKSFNRNSTLTLHRRIHTGERPYECPQCGKSFSQRKPCECPECGKSFVQKLINGFRKITDLTSGNPFQSHKGGNWSCTKCHL</sequence>
<evidence type="ECO:0000259" key="13">
    <source>
        <dbReference type="PROSITE" id="PS50157"/>
    </source>
</evidence>
<feature type="compositionally biased region" description="Basic and acidic residues" evidence="12">
    <location>
        <begin position="73"/>
        <end position="91"/>
    </location>
</feature>
<keyword evidence="4" id="KW-0677">Repeat</keyword>
<feature type="domain" description="C2H2-type" evidence="13">
    <location>
        <begin position="177"/>
        <end position="204"/>
    </location>
</feature>
<accession>A0A8C0TZ52</accession>
<dbReference type="GO" id="GO:0005634">
    <property type="term" value="C:nucleus"/>
    <property type="evidence" value="ECO:0007669"/>
    <property type="project" value="UniProtKB-SubCell"/>
</dbReference>
<dbReference type="Pfam" id="PF00096">
    <property type="entry name" value="zf-C2H2"/>
    <property type="match status" value="5"/>
</dbReference>
<dbReference type="InterPro" id="IPR013087">
    <property type="entry name" value="Znf_C2H2_type"/>
</dbReference>
<protein>
    <submittedName>
        <fullName evidence="14">Zinc finger protein 239-like</fullName>
    </submittedName>
</protein>
<keyword evidence="7" id="KW-0805">Transcription regulation</keyword>
<dbReference type="AlphaFoldDB" id="A0A8C0TZ52"/>
<dbReference type="PROSITE" id="PS50157">
    <property type="entry name" value="ZINC_FINGER_C2H2_2"/>
    <property type="match status" value="6"/>
</dbReference>
<evidence type="ECO:0000256" key="11">
    <source>
        <dbReference type="PROSITE-ProRule" id="PRU00042"/>
    </source>
</evidence>
<evidence type="ECO:0000313" key="14">
    <source>
        <dbReference type="Ensembl" id="ENSCCEP00000001515.1"/>
    </source>
</evidence>
<evidence type="ECO:0000256" key="9">
    <source>
        <dbReference type="ARBA" id="ARBA00023163"/>
    </source>
</evidence>
<keyword evidence="6" id="KW-0862">Zinc</keyword>
<feature type="domain" description="C2H2-type" evidence="13">
    <location>
        <begin position="261"/>
        <end position="288"/>
    </location>
</feature>
<dbReference type="Proteomes" id="UP000694410">
    <property type="component" value="Unplaced"/>
</dbReference>
<feature type="domain" description="C2H2-type" evidence="13">
    <location>
        <begin position="233"/>
        <end position="260"/>
    </location>
</feature>
<evidence type="ECO:0000256" key="5">
    <source>
        <dbReference type="ARBA" id="ARBA00022771"/>
    </source>
</evidence>
<evidence type="ECO:0000256" key="4">
    <source>
        <dbReference type="ARBA" id="ARBA00022737"/>
    </source>
</evidence>
<reference evidence="14" key="1">
    <citation type="submission" date="2025-08" db="UniProtKB">
        <authorList>
            <consortium name="Ensembl"/>
        </authorList>
    </citation>
    <scope>IDENTIFICATION</scope>
</reference>
<evidence type="ECO:0000256" key="8">
    <source>
        <dbReference type="ARBA" id="ARBA00023125"/>
    </source>
</evidence>
<dbReference type="SUPFAM" id="SSF57667">
    <property type="entry name" value="beta-beta-alpha zinc fingers"/>
    <property type="match status" value="3"/>
</dbReference>
<feature type="domain" description="C2H2-type" evidence="13">
    <location>
        <begin position="119"/>
        <end position="148"/>
    </location>
</feature>
<keyword evidence="8" id="KW-0238">DNA-binding</keyword>
<keyword evidence="3" id="KW-0479">Metal-binding</keyword>
<dbReference type="GO" id="GO:0043565">
    <property type="term" value="F:sequence-specific DNA binding"/>
    <property type="evidence" value="ECO:0007669"/>
    <property type="project" value="UniProtKB-ARBA"/>
</dbReference>
<evidence type="ECO:0000256" key="2">
    <source>
        <dbReference type="ARBA" id="ARBA00006991"/>
    </source>
</evidence>
<organism evidence="14 15">
    <name type="scientific">Cyanistes caeruleus</name>
    <name type="common">Eurasian blue tit</name>
    <name type="synonym">Parus caeruleus</name>
    <dbReference type="NCBI Taxonomy" id="156563"/>
    <lineage>
        <taxon>Eukaryota</taxon>
        <taxon>Metazoa</taxon>
        <taxon>Chordata</taxon>
        <taxon>Craniata</taxon>
        <taxon>Vertebrata</taxon>
        <taxon>Euteleostomi</taxon>
        <taxon>Archelosauria</taxon>
        <taxon>Archosauria</taxon>
        <taxon>Dinosauria</taxon>
        <taxon>Saurischia</taxon>
        <taxon>Theropoda</taxon>
        <taxon>Coelurosauria</taxon>
        <taxon>Aves</taxon>
        <taxon>Neognathae</taxon>
        <taxon>Neoaves</taxon>
        <taxon>Telluraves</taxon>
        <taxon>Australaves</taxon>
        <taxon>Passeriformes</taxon>
        <taxon>Paridae</taxon>
        <taxon>Cyanistes</taxon>
    </lineage>
</organism>
<dbReference type="InterPro" id="IPR050758">
    <property type="entry name" value="Znf_C2H2-type"/>
</dbReference>
<dbReference type="FunFam" id="3.30.160.60:FF:000443">
    <property type="entry name" value="Zinc finger protein 41"/>
    <property type="match status" value="1"/>
</dbReference>
<dbReference type="PANTHER" id="PTHR23234">
    <property type="entry name" value="ZNF44 PROTEIN"/>
    <property type="match status" value="1"/>
</dbReference>
<evidence type="ECO:0000256" key="7">
    <source>
        <dbReference type="ARBA" id="ARBA00023015"/>
    </source>
</evidence>
<dbReference type="GO" id="GO:0045893">
    <property type="term" value="P:positive regulation of DNA-templated transcription"/>
    <property type="evidence" value="ECO:0007669"/>
    <property type="project" value="UniProtKB-ARBA"/>
</dbReference>